<evidence type="ECO:0000313" key="3">
    <source>
        <dbReference type="Proteomes" id="UP000558688"/>
    </source>
</evidence>
<evidence type="ECO:0000256" key="1">
    <source>
        <dbReference type="SAM" id="MobiDB-lite"/>
    </source>
</evidence>
<feature type="region of interest" description="Disordered" evidence="1">
    <location>
        <begin position="15"/>
        <end position="67"/>
    </location>
</feature>
<dbReference type="Proteomes" id="UP000558688">
    <property type="component" value="Unassembled WGS sequence"/>
</dbReference>
<organism evidence="2 3">
    <name type="scientific">Fusarium oxysporum</name>
    <name type="common">Fusarium vascular wilt</name>
    <dbReference type="NCBI Taxonomy" id="5507"/>
    <lineage>
        <taxon>Eukaryota</taxon>
        <taxon>Fungi</taxon>
        <taxon>Dikarya</taxon>
        <taxon>Ascomycota</taxon>
        <taxon>Pezizomycotina</taxon>
        <taxon>Sordariomycetes</taxon>
        <taxon>Hypocreomycetidae</taxon>
        <taxon>Hypocreales</taxon>
        <taxon>Nectriaceae</taxon>
        <taxon>Fusarium</taxon>
        <taxon>Fusarium oxysporum species complex</taxon>
    </lineage>
</organism>
<accession>A0A8H5A2W7</accession>
<sequence>MEFIYFMALDLANNDTSAPFESKQPLKPDDEGYAPDTGSERPGYSAVRSDANSEPDNTSDHAIDRPNKRKTSNEFAALLELFSRSFSDTLKTLFLFYELEGRKKTIVDYFITCFGNRDENLHRKFTNARDGGFALESILSMRPPNIRKADHKSSSILVKNGMARDIFGWTPFYYATARAYL</sequence>
<protein>
    <submittedName>
        <fullName evidence="2">Uncharacterized protein</fullName>
    </submittedName>
</protein>
<comment type="caution">
    <text evidence="2">The sequence shown here is derived from an EMBL/GenBank/DDBJ whole genome shotgun (WGS) entry which is preliminary data.</text>
</comment>
<proteinExistence type="predicted"/>
<name>A0A8H5A2W7_FUSOX</name>
<gene>
    <name evidence="2" type="ORF">FOXYS1_11610</name>
</gene>
<evidence type="ECO:0000313" key="2">
    <source>
        <dbReference type="EMBL" id="KAF5257846.1"/>
    </source>
</evidence>
<dbReference type="AlphaFoldDB" id="A0A8H5A2W7"/>
<reference evidence="2" key="1">
    <citation type="submission" date="2020-02" db="EMBL/GenBank/DDBJ databases">
        <title>Identification and distribution of gene clusters putatively required for synthesis of sphingolipid metabolism inhibitors in phylogenetically diverse species of the filamentous fungus Fusarium.</title>
        <authorList>
            <person name="Kim H.-S."/>
            <person name="Busman M."/>
            <person name="Brown D.W."/>
            <person name="Divon H."/>
            <person name="Uhlig S."/>
            <person name="Proctor R.H."/>
        </authorList>
    </citation>
    <scope>NUCLEOTIDE SEQUENCE [LARGE SCALE GENOMIC DNA]</scope>
    <source>
        <strain evidence="2">NRRL 39464</strain>
    </source>
</reference>
<dbReference type="EMBL" id="JAAFOW010002174">
    <property type="protein sequence ID" value="KAF5257846.1"/>
    <property type="molecule type" value="Genomic_DNA"/>
</dbReference>